<dbReference type="PROSITE" id="PS50894">
    <property type="entry name" value="HPT"/>
    <property type="match status" value="1"/>
</dbReference>
<dbReference type="InterPro" id="IPR036641">
    <property type="entry name" value="HPT_dom_sf"/>
</dbReference>
<feature type="modified residue" description="4-aspartylphosphate" evidence="11">
    <location>
        <position position="62"/>
    </location>
</feature>
<dbReference type="GO" id="GO:0005524">
    <property type="term" value="F:ATP binding"/>
    <property type="evidence" value="ECO:0007669"/>
    <property type="project" value="UniProtKB-KW"/>
</dbReference>
<keyword evidence="6" id="KW-0067">ATP-binding</keyword>
<dbReference type="SUPFAM" id="SSF52172">
    <property type="entry name" value="CheY-like"/>
    <property type="match status" value="1"/>
</dbReference>
<evidence type="ECO:0000256" key="8">
    <source>
        <dbReference type="ARBA" id="ARBA00023012"/>
    </source>
</evidence>
<dbReference type="GO" id="GO:0004672">
    <property type="term" value="F:protein kinase activity"/>
    <property type="evidence" value="ECO:0007669"/>
    <property type="project" value="UniProtKB-ARBA"/>
</dbReference>
<evidence type="ECO:0000313" key="14">
    <source>
        <dbReference type="EMBL" id="AXY76380.1"/>
    </source>
</evidence>
<keyword evidence="4" id="KW-0812">Transmembrane</keyword>
<dbReference type="RefSeq" id="WP_119052257.1">
    <property type="nucleotide sequence ID" value="NZ_CP032157.1"/>
</dbReference>
<keyword evidence="8" id="KW-0902">Two-component regulatory system</keyword>
<evidence type="ECO:0000259" key="12">
    <source>
        <dbReference type="PROSITE" id="PS50110"/>
    </source>
</evidence>
<dbReference type="InterPro" id="IPR011006">
    <property type="entry name" value="CheY-like_superfamily"/>
</dbReference>
<accession>A0A3B7MTJ4</accession>
<evidence type="ECO:0000256" key="9">
    <source>
        <dbReference type="ARBA" id="ARBA00023136"/>
    </source>
</evidence>
<evidence type="ECO:0000256" key="3">
    <source>
        <dbReference type="ARBA" id="ARBA00022553"/>
    </source>
</evidence>
<keyword evidence="5" id="KW-0547">Nucleotide-binding</keyword>
<comment type="subcellular location">
    <subcellularLocation>
        <location evidence="1">Cell membrane</location>
        <topology evidence="1">Multi-pass membrane protein</topology>
    </subcellularLocation>
</comment>
<evidence type="ECO:0000259" key="13">
    <source>
        <dbReference type="PROSITE" id="PS50894"/>
    </source>
</evidence>
<reference evidence="14 15" key="1">
    <citation type="submission" date="2018-09" db="EMBL/GenBank/DDBJ databases">
        <title>Genome sequencing of strain 6GH32-13.</title>
        <authorList>
            <person name="Weon H.-Y."/>
            <person name="Heo J."/>
            <person name="Kwon S.-W."/>
        </authorList>
    </citation>
    <scope>NUCLEOTIDE SEQUENCE [LARGE SCALE GENOMIC DNA]</scope>
    <source>
        <strain evidence="14 15">5GH32-13</strain>
    </source>
</reference>
<dbReference type="CDD" id="cd00088">
    <property type="entry name" value="HPT"/>
    <property type="match status" value="1"/>
</dbReference>
<organism evidence="14 15">
    <name type="scientific">Paraflavitalea soli</name>
    <dbReference type="NCBI Taxonomy" id="2315862"/>
    <lineage>
        <taxon>Bacteria</taxon>
        <taxon>Pseudomonadati</taxon>
        <taxon>Bacteroidota</taxon>
        <taxon>Chitinophagia</taxon>
        <taxon>Chitinophagales</taxon>
        <taxon>Chitinophagaceae</taxon>
        <taxon>Paraflavitalea</taxon>
    </lineage>
</organism>
<dbReference type="SMART" id="SM00448">
    <property type="entry name" value="REC"/>
    <property type="match status" value="1"/>
</dbReference>
<sequence>MTAPNNHDGEKRRILVAEDVEMNQHLARHMIESWGFEVDIAGNGREALVLVQQNHYDLVLMDIHMPEMDGLEATQQIRLLTDPLKASIPIVALTANALKGDRERFLAAGMNDYLPKPINEPHLHRIITDNLTNLTNMITTDQDQRQHILPSKTDDADKLYNLSLVYGIAGGDESFVKRMLQLFLDTMPLTLQEMQKETTLQNWAQVGKLAHKLKSTIDSMGISTLKDTIRQIEQNGKKGEGTEQLPAQVNLVESILQSCAVQVKKDFSL</sequence>
<evidence type="ECO:0000256" key="1">
    <source>
        <dbReference type="ARBA" id="ARBA00004651"/>
    </source>
</evidence>
<dbReference type="AlphaFoldDB" id="A0A3B7MTJ4"/>
<evidence type="ECO:0000256" key="10">
    <source>
        <dbReference type="PROSITE-ProRule" id="PRU00110"/>
    </source>
</evidence>
<dbReference type="SUPFAM" id="SSF47226">
    <property type="entry name" value="Histidine-containing phosphotransfer domain, HPT domain"/>
    <property type="match status" value="1"/>
</dbReference>
<keyword evidence="3 11" id="KW-0597">Phosphoprotein</keyword>
<keyword evidence="2" id="KW-1003">Cell membrane</keyword>
<dbReference type="Gene3D" id="1.20.120.160">
    <property type="entry name" value="HPT domain"/>
    <property type="match status" value="1"/>
</dbReference>
<dbReference type="PANTHER" id="PTHR45339:SF1">
    <property type="entry name" value="HYBRID SIGNAL TRANSDUCTION HISTIDINE KINASE J"/>
    <property type="match status" value="1"/>
</dbReference>
<evidence type="ECO:0000256" key="6">
    <source>
        <dbReference type="ARBA" id="ARBA00022840"/>
    </source>
</evidence>
<evidence type="ECO:0000256" key="2">
    <source>
        <dbReference type="ARBA" id="ARBA00022475"/>
    </source>
</evidence>
<keyword evidence="9" id="KW-0472">Membrane</keyword>
<dbReference type="KEGG" id="pseg:D3H65_21325"/>
<name>A0A3B7MTJ4_9BACT</name>
<proteinExistence type="predicted"/>
<feature type="domain" description="HPt" evidence="13">
    <location>
        <begin position="172"/>
        <end position="269"/>
    </location>
</feature>
<dbReference type="GO" id="GO:0000160">
    <property type="term" value="P:phosphorelay signal transduction system"/>
    <property type="evidence" value="ECO:0007669"/>
    <property type="project" value="UniProtKB-KW"/>
</dbReference>
<evidence type="ECO:0000256" key="4">
    <source>
        <dbReference type="ARBA" id="ARBA00022692"/>
    </source>
</evidence>
<dbReference type="Gene3D" id="3.40.50.2300">
    <property type="match status" value="1"/>
</dbReference>
<feature type="modified residue" description="Phosphohistidine" evidence="10">
    <location>
        <position position="211"/>
    </location>
</feature>
<dbReference type="PROSITE" id="PS50110">
    <property type="entry name" value="RESPONSE_REGULATORY"/>
    <property type="match status" value="1"/>
</dbReference>
<evidence type="ECO:0000256" key="5">
    <source>
        <dbReference type="ARBA" id="ARBA00022741"/>
    </source>
</evidence>
<dbReference type="InterPro" id="IPR008207">
    <property type="entry name" value="Sig_transdc_His_kin_Hpt_dom"/>
</dbReference>
<dbReference type="EMBL" id="CP032157">
    <property type="protein sequence ID" value="AXY76380.1"/>
    <property type="molecule type" value="Genomic_DNA"/>
</dbReference>
<dbReference type="Pfam" id="PF01627">
    <property type="entry name" value="Hpt"/>
    <property type="match status" value="1"/>
</dbReference>
<dbReference type="Proteomes" id="UP000263900">
    <property type="component" value="Chromosome"/>
</dbReference>
<evidence type="ECO:0000313" key="15">
    <source>
        <dbReference type="Proteomes" id="UP000263900"/>
    </source>
</evidence>
<keyword evidence="7" id="KW-1133">Transmembrane helix</keyword>
<keyword evidence="15" id="KW-1185">Reference proteome</keyword>
<gene>
    <name evidence="14" type="ORF">D3H65_21325</name>
</gene>
<dbReference type="InterPro" id="IPR001789">
    <property type="entry name" value="Sig_transdc_resp-reg_receiver"/>
</dbReference>
<dbReference type="CDD" id="cd17546">
    <property type="entry name" value="REC_hyHK_CKI1_RcsC-like"/>
    <property type="match status" value="1"/>
</dbReference>
<dbReference type="GO" id="GO:0005886">
    <property type="term" value="C:plasma membrane"/>
    <property type="evidence" value="ECO:0007669"/>
    <property type="project" value="UniProtKB-SubCell"/>
</dbReference>
<evidence type="ECO:0000256" key="7">
    <source>
        <dbReference type="ARBA" id="ARBA00022989"/>
    </source>
</evidence>
<feature type="domain" description="Response regulatory" evidence="12">
    <location>
        <begin position="13"/>
        <end position="131"/>
    </location>
</feature>
<dbReference type="Pfam" id="PF00072">
    <property type="entry name" value="Response_reg"/>
    <property type="match status" value="1"/>
</dbReference>
<dbReference type="PANTHER" id="PTHR45339">
    <property type="entry name" value="HYBRID SIGNAL TRANSDUCTION HISTIDINE KINASE J"/>
    <property type="match status" value="1"/>
</dbReference>
<protein>
    <submittedName>
        <fullName evidence="14">Response regulator</fullName>
    </submittedName>
</protein>
<dbReference type="OrthoDB" id="9796457at2"/>
<evidence type="ECO:0000256" key="11">
    <source>
        <dbReference type="PROSITE-ProRule" id="PRU00169"/>
    </source>
</evidence>